<accession>A0A9P8WDN6</accession>
<evidence type="ECO:0000313" key="3">
    <source>
        <dbReference type="Proteomes" id="UP000777438"/>
    </source>
</evidence>
<dbReference type="Proteomes" id="UP000777438">
    <property type="component" value="Unassembled WGS sequence"/>
</dbReference>
<reference evidence="2 3" key="1">
    <citation type="journal article" date="2021" name="Nat. Commun.">
        <title>Genetic determinants of endophytism in the Arabidopsis root mycobiome.</title>
        <authorList>
            <person name="Mesny F."/>
            <person name="Miyauchi S."/>
            <person name="Thiergart T."/>
            <person name="Pickel B."/>
            <person name="Atanasova L."/>
            <person name="Karlsson M."/>
            <person name="Huettel B."/>
            <person name="Barry K.W."/>
            <person name="Haridas S."/>
            <person name="Chen C."/>
            <person name="Bauer D."/>
            <person name="Andreopoulos W."/>
            <person name="Pangilinan J."/>
            <person name="LaButti K."/>
            <person name="Riley R."/>
            <person name="Lipzen A."/>
            <person name="Clum A."/>
            <person name="Drula E."/>
            <person name="Henrissat B."/>
            <person name="Kohler A."/>
            <person name="Grigoriev I.V."/>
            <person name="Martin F.M."/>
            <person name="Hacquard S."/>
        </authorList>
    </citation>
    <scope>NUCLEOTIDE SEQUENCE [LARGE SCALE GENOMIC DNA]</scope>
    <source>
        <strain evidence="2 3">MPI-CAGE-CH-0241</strain>
    </source>
</reference>
<dbReference type="AlphaFoldDB" id="A0A9P8WDN6"/>
<gene>
    <name evidence="2" type="ORF">B0T10DRAFT_209081</name>
</gene>
<feature type="region of interest" description="Disordered" evidence="1">
    <location>
        <begin position="226"/>
        <end position="252"/>
    </location>
</feature>
<name>A0A9P8WDN6_9HYPO</name>
<protein>
    <submittedName>
        <fullName evidence="2">Uncharacterized protein</fullName>
    </submittedName>
</protein>
<dbReference type="EMBL" id="JAGPYM010000004">
    <property type="protein sequence ID" value="KAH6895169.1"/>
    <property type="molecule type" value="Genomic_DNA"/>
</dbReference>
<sequence>MSFLAKKSQQRRACHAMPPSLPAVPACITILQKKKVLTFLLYRAPPQSPQSAHTRLSAMHSHQRCRTDCKRARDMNPQTDMIQRRRLTMNLLFFFLWARKSASLINLSLFPKDENTTTFLVRLSVAQNSFMADDGADIRLSISPIIMIATLRCLPLVPSLCEVNLFIISPSSSSSSSSSSCHQSTPHTITYTLSMMHHQHPHALFLLQTRHLPPFFSFDISPEPNRTNVTSNTAPSASPSSTFPTISTLHTK</sequence>
<comment type="caution">
    <text evidence="2">The sequence shown here is derived from an EMBL/GenBank/DDBJ whole genome shotgun (WGS) entry which is preliminary data.</text>
</comment>
<evidence type="ECO:0000256" key="1">
    <source>
        <dbReference type="SAM" id="MobiDB-lite"/>
    </source>
</evidence>
<organism evidence="2 3">
    <name type="scientific">Thelonectria olida</name>
    <dbReference type="NCBI Taxonomy" id="1576542"/>
    <lineage>
        <taxon>Eukaryota</taxon>
        <taxon>Fungi</taxon>
        <taxon>Dikarya</taxon>
        <taxon>Ascomycota</taxon>
        <taxon>Pezizomycotina</taxon>
        <taxon>Sordariomycetes</taxon>
        <taxon>Hypocreomycetidae</taxon>
        <taxon>Hypocreales</taxon>
        <taxon>Nectriaceae</taxon>
        <taxon>Thelonectria</taxon>
    </lineage>
</organism>
<proteinExistence type="predicted"/>
<keyword evidence="3" id="KW-1185">Reference proteome</keyword>
<feature type="compositionally biased region" description="Low complexity" evidence="1">
    <location>
        <begin position="230"/>
        <end position="252"/>
    </location>
</feature>
<evidence type="ECO:0000313" key="2">
    <source>
        <dbReference type="EMBL" id="KAH6895169.1"/>
    </source>
</evidence>